<organism evidence="1 2">
    <name type="scientific">Butyricimonas virosa</name>
    <dbReference type="NCBI Taxonomy" id="544645"/>
    <lineage>
        <taxon>Bacteria</taxon>
        <taxon>Pseudomonadati</taxon>
        <taxon>Bacteroidota</taxon>
        <taxon>Bacteroidia</taxon>
        <taxon>Bacteroidales</taxon>
        <taxon>Odoribacteraceae</taxon>
        <taxon>Butyricimonas</taxon>
    </lineage>
</organism>
<gene>
    <name evidence="1" type="ORF">I6J59_09175</name>
</gene>
<evidence type="ECO:0000313" key="2">
    <source>
        <dbReference type="Proteomes" id="UP000654720"/>
    </source>
</evidence>
<accession>A0ABX7HBR8</accession>
<dbReference type="Proteomes" id="UP000654720">
    <property type="component" value="Chromosome"/>
</dbReference>
<evidence type="ECO:0000313" key="1">
    <source>
        <dbReference type="EMBL" id="QRO51738.1"/>
    </source>
</evidence>
<dbReference type="RefSeq" id="WP_157232633.1">
    <property type="nucleotide sequence ID" value="NZ_CAJKXH010000019.1"/>
</dbReference>
<name>A0ABX7HBR8_9BACT</name>
<proteinExistence type="predicted"/>
<reference evidence="1 2" key="1">
    <citation type="submission" date="2021-02" db="EMBL/GenBank/DDBJ databases">
        <title>FDA dAtabase for Regulatory Grade micrObial Sequences (FDA-ARGOS): Supporting development and validation of Infectious Disease Dx tests.</title>
        <authorList>
            <person name="Carlson P."/>
            <person name="Fischbach M."/>
            <person name="Hastie J."/>
            <person name="Bilen M."/>
            <person name="Cheng A."/>
            <person name="Tallon L."/>
            <person name="Sadzewicz L."/>
            <person name="Zhao X."/>
            <person name="Boylan J."/>
            <person name="Ott S."/>
            <person name="Bowen H."/>
            <person name="Vavikolanu K."/>
            <person name="Mehta A."/>
            <person name="Aluvathingal J."/>
            <person name="Nadendla S."/>
            <person name="Yan Y."/>
            <person name="Sichtig H."/>
        </authorList>
    </citation>
    <scope>NUCLEOTIDE SEQUENCE [LARGE SCALE GENOMIC DNA]</scope>
    <source>
        <strain evidence="1 2">FDAARGOS_1229</strain>
    </source>
</reference>
<protein>
    <submittedName>
        <fullName evidence="1">Uncharacterized protein</fullName>
    </submittedName>
</protein>
<keyword evidence="2" id="KW-1185">Reference proteome</keyword>
<dbReference type="EMBL" id="CP069450">
    <property type="protein sequence ID" value="QRO51738.1"/>
    <property type="molecule type" value="Genomic_DNA"/>
</dbReference>
<sequence>MIEDFKETGIIDFATTIKPKPAISPSDDVLDLNRGKEKRKKRLLKNTTQEQQEIENTDFFPGEQPLNLGKRRHRQFEGIRRSLGVF</sequence>
<dbReference type="GeneID" id="93099293"/>